<dbReference type="Pfam" id="PF01753">
    <property type="entry name" value="zf-MYND"/>
    <property type="match status" value="1"/>
</dbReference>
<evidence type="ECO:0000259" key="6">
    <source>
        <dbReference type="PROSITE" id="PS50865"/>
    </source>
</evidence>
<feature type="region of interest" description="Disordered" evidence="5">
    <location>
        <begin position="366"/>
        <end position="385"/>
    </location>
</feature>
<evidence type="ECO:0000313" key="8">
    <source>
        <dbReference type="Proteomes" id="UP000076532"/>
    </source>
</evidence>
<gene>
    <name evidence="7" type="ORF">FIBSPDRAFT_802761</name>
</gene>
<sequence>MATTGPPRTVYLPLEKLDKCAKCSKKTDLRLCSSCSEQIYCSAQCQKADWGDHKPICGKTDKIDLASFYPFFACLVEASHLQGDKPIPHALSHQIVNNPHPQCPPVEFPDGWAGRPVILGDQLTTPPGGDEWWPSSPSLNVRGKLLRRIMREGSVLPILTAVCISLMAEMYTTTKKRRTRLRYKSSPISDFGIAMGSARVTNQDKLAYFRLSDGTFDHGQDPDKHYWIYFTTIRGEEILLDCAMFSFNMCLMINGTESYLPPLRPMSQFAPAFFRDRVIDANTPDMHTERKRMSILRSETLRQTVANSADGFTPVDVAVFTSFMQRLSNKKCTVKESELAGTYATLHCGFTRLCLQERRWEKWPATPELGIEQDPGESIDDPDDGSDAWFAHLKKWKKMKKAGKADGTMAQVHRAWRDEWEAAKRK</sequence>
<feature type="domain" description="MYND-type" evidence="6">
    <location>
        <begin position="20"/>
        <end position="57"/>
    </location>
</feature>
<dbReference type="SUPFAM" id="SSF144232">
    <property type="entry name" value="HIT/MYND zinc finger-like"/>
    <property type="match status" value="1"/>
</dbReference>
<proteinExistence type="predicted"/>
<keyword evidence="2 4" id="KW-0863">Zinc-finger</keyword>
<dbReference type="Gene3D" id="6.10.140.2220">
    <property type="match status" value="1"/>
</dbReference>
<evidence type="ECO:0000256" key="5">
    <source>
        <dbReference type="SAM" id="MobiDB-lite"/>
    </source>
</evidence>
<dbReference type="AlphaFoldDB" id="A0A165XLK9"/>
<dbReference type="InterPro" id="IPR002893">
    <property type="entry name" value="Znf_MYND"/>
</dbReference>
<dbReference type="GO" id="GO:0008270">
    <property type="term" value="F:zinc ion binding"/>
    <property type="evidence" value="ECO:0007669"/>
    <property type="project" value="UniProtKB-KW"/>
</dbReference>
<reference evidence="7 8" key="1">
    <citation type="journal article" date="2016" name="Mol. Biol. Evol.">
        <title>Comparative Genomics of Early-Diverging Mushroom-Forming Fungi Provides Insights into the Origins of Lignocellulose Decay Capabilities.</title>
        <authorList>
            <person name="Nagy L.G."/>
            <person name="Riley R."/>
            <person name="Tritt A."/>
            <person name="Adam C."/>
            <person name="Daum C."/>
            <person name="Floudas D."/>
            <person name="Sun H."/>
            <person name="Yadav J.S."/>
            <person name="Pangilinan J."/>
            <person name="Larsson K.H."/>
            <person name="Matsuura K."/>
            <person name="Barry K."/>
            <person name="Labutti K."/>
            <person name="Kuo R."/>
            <person name="Ohm R.A."/>
            <person name="Bhattacharya S.S."/>
            <person name="Shirouzu T."/>
            <person name="Yoshinaga Y."/>
            <person name="Martin F.M."/>
            <person name="Grigoriev I.V."/>
            <person name="Hibbett D.S."/>
        </authorList>
    </citation>
    <scope>NUCLEOTIDE SEQUENCE [LARGE SCALE GENOMIC DNA]</scope>
    <source>
        <strain evidence="7 8">CBS 109695</strain>
    </source>
</reference>
<name>A0A165XLK9_9AGAM</name>
<dbReference type="STRING" id="436010.A0A165XLK9"/>
<evidence type="ECO:0000256" key="4">
    <source>
        <dbReference type="PROSITE-ProRule" id="PRU00134"/>
    </source>
</evidence>
<organism evidence="7 8">
    <name type="scientific">Athelia psychrophila</name>
    <dbReference type="NCBI Taxonomy" id="1759441"/>
    <lineage>
        <taxon>Eukaryota</taxon>
        <taxon>Fungi</taxon>
        <taxon>Dikarya</taxon>
        <taxon>Basidiomycota</taxon>
        <taxon>Agaricomycotina</taxon>
        <taxon>Agaricomycetes</taxon>
        <taxon>Agaricomycetidae</taxon>
        <taxon>Atheliales</taxon>
        <taxon>Atheliaceae</taxon>
        <taxon>Athelia</taxon>
    </lineage>
</organism>
<dbReference type="PROSITE" id="PS50865">
    <property type="entry name" value="ZF_MYND_2"/>
    <property type="match status" value="1"/>
</dbReference>
<keyword evidence="1" id="KW-0479">Metal-binding</keyword>
<protein>
    <recommendedName>
        <fullName evidence="6">MYND-type domain-containing protein</fullName>
    </recommendedName>
</protein>
<evidence type="ECO:0000256" key="2">
    <source>
        <dbReference type="ARBA" id="ARBA00022771"/>
    </source>
</evidence>
<evidence type="ECO:0000313" key="7">
    <source>
        <dbReference type="EMBL" id="KZP08672.1"/>
    </source>
</evidence>
<dbReference type="Proteomes" id="UP000076532">
    <property type="component" value="Unassembled WGS sequence"/>
</dbReference>
<dbReference type="PROSITE" id="PS01360">
    <property type="entry name" value="ZF_MYND_1"/>
    <property type="match status" value="1"/>
</dbReference>
<evidence type="ECO:0000256" key="1">
    <source>
        <dbReference type="ARBA" id="ARBA00022723"/>
    </source>
</evidence>
<keyword evidence="3" id="KW-0862">Zinc</keyword>
<feature type="compositionally biased region" description="Acidic residues" evidence="5">
    <location>
        <begin position="374"/>
        <end position="385"/>
    </location>
</feature>
<keyword evidence="8" id="KW-1185">Reference proteome</keyword>
<accession>A0A165XLK9</accession>
<dbReference type="EMBL" id="KV417716">
    <property type="protein sequence ID" value="KZP08672.1"/>
    <property type="molecule type" value="Genomic_DNA"/>
</dbReference>
<evidence type="ECO:0000256" key="3">
    <source>
        <dbReference type="ARBA" id="ARBA00022833"/>
    </source>
</evidence>
<dbReference type="OrthoDB" id="341421at2759"/>